<sequence length="353" mass="38201">MAEASVPQKTVARTRIDVDWVRSVLDRGWGPEWSRAPLHPVADWQGRKTEGTWLVHAKAAPHVLRVRLGPEERVHPDLFPLRQQVLAHCRRRGLPVPDPVPTTDGGTVAWREDLACELTPVVRAAVPFHPGPEQTAAVIRTGLALRATLDGLPPHLVTGLAALPCPRPCWRQALAEAADLLPLANSRADDWSRACAAMLRGALAAVPLLATPLPPHQPAVVHGSLRTGQFQLSGGRDPQVLAVEDFGALHAGDRLLDLAALADTAARVRVGETARRRALALFLDLAHRHGLLADGQERHLMPVLLATTVPPLVALVRQVLLEHRRGPGLVDRFDLLDPTHQAAVHRLLTGPGS</sequence>
<evidence type="ECO:0000313" key="1">
    <source>
        <dbReference type="EMBL" id="MBP2474456.1"/>
    </source>
</evidence>
<gene>
    <name evidence="1" type="ORF">JOF53_003328</name>
</gene>
<comment type="caution">
    <text evidence="1">The sequence shown here is derived from an EMBL/GenBank/DDBJ whole genome shotgun (WGS) entry which is preliminary data.</text>
</comment>
<dbReference type="SUPFAM" id="SSF56112">
    <property type="entry name" value="Protein kinase-like (PK-like)"/>
    <property type="match status" value="1"/>
</dbReference>
<protein>
    <submittedName>
        <fullName evidence="1">Ser/Thr protein kinase RdoA (MazF antagonist)</fullName>
    </submittedName>
</protein>
<reference evidence="1 2" key="1">
    <citation type="submission" date="2021-03" db="EMBL/GenBank/DDBJ databases">
        <title>Sequencing the genomes of 1000 actinobacteria strains.</title>
        <authorList>
            <person name="Klenk H.-P."/>
        </authorList>
    </citation>
    <scope>NUCLEOTIDE SEQUENCE [LARGE SCALE GENOMIC DNA]</scope>
    <source>
        <strain evidence="1 2">DSM 44580</strain>
    </source>
</reference>
<accession>A0ABS5ADM5</accession>
<proteinExistence type="predicted"/>
<keyword evidence="2" id="KW-1185">Reference proteome</keyword>
<dbReference type="InterPro" id="IPR011009">
    <property type="entry name" value="Kinase-like_dom_sf"/>
</dbReference>
<evidence type="ECO:0000313" key="2">
    <source>
        <dbReference type="Proteomes" id="UP001519363"/>
    </source>
</evidence>
<dbReference type="Proteomes" id="UP001519363">
    <property type="component" value="Unassembled WGS sequence"/>
</dbReference>
<dbReference type="Gene3D" id="3.90.1200.10">
    <property type="match status" value="1"/>
</dbReference>
<keyword evidence="1" id="KW-0418">Kinase</keyword>
<name>A0ABS5ADM5_9PSEU</name>
<keyword evidence="1" id="KW-0808">Transferase</keyword>
<dbReference type="GO" id="GO:0016301">
    <property type="term" value="F:kinase activity"/>
    <property type="evidence" value="ECO:0007669"/>
    <property type="project" value="UniProtKB-KW"/>
</dbReference>
<organism evidence="1 2">
    <name type="scientific">Crossiella equi</name>
    <dbReference type="NCBI Taxonomy" id="130796"/>
    <lineage>
        <taxon>Bacteria</taxon>
        <taxon>Bacillati</taxon>
        <taxon>Actinomycetota</taxon>
        <taxon>Actinomycetes</taxon>
        <taxon>Pseudonocardiales</taxon>
        <taxon>Pseudonocardiaceae</taxon>
        <taxon>Crossiella</taxon>
    </lineage>
</organism>
<dbReference type="RefSeq" id="WP_143342867.1">
    <property type="nucleotide sequence ID" value="NZ_JAGIOO010000001.1"/>
</dbReference>
<dbReference type="EMBL" id="JAGIOO010000001">
    <property type="protein sequence ID" value="MBP2474456.1"/>
    <property type="molecule type" value="Genomic_DNA"/>
</dbReference>